<evidence type="ECO:0000256" key="1">
    <source>
        <dbReference type="ARBA" id="ARBA00004141"/>
    </source>
</evidence>
<dbReference type="GO" id="GO:0016020">
    <property type="term" value="C:membrane"/>
    <property type="evidence" value="ECO:0007669"/>
    <property type="project" value="UniProtKB-SubCell"/>
</dbReference>
<reference evidence="8" key="2">
    <citation type="journal article" date="2021" name="Genome Biol. Evol.">
        <title>Developing a high-quality reference genome for a parasitic bivalve with doubly uniparental inheritance (Bivalvia: Unionida).</title>
        <authorList>
            <person name="Smith C.H."/>
        </authorList>
    </citation>
    <scope>NUCLEOTIDE SEQUENCE</scope>
    <source>
        <strain evidence="8">CHS0354</strain>
        <tissue evidence="8">Mantle</tissue>
    </source>
</reference>
<proteinExistence type="predicted"/>
<evidence type="ECO:0000256" key="3">
    <source>
        <dbReference type="ARBA" id="ARBA00022989"/>
    </source>
</evidence>
<feature type="transmembrane region" description="Helical" evidence="6">
    <location>
        <begin position="172"/>
        <end position="192"/>
    </location>
</feature>
<accession>A0AAE0VZ79</accession>
<feature type="transmembrane region" description="Helical" evidence="6">
    <location>
        <begin position="207"/>
        <end position="225"/>
    </location>
</feature>
<evidence type="ECO:0000313" key="9">
    <source>
        <dbReference type="Proteomes" id="UP001195483"/>
    </source>
</evidence>
<reference evidence="8" key="1">
    <citation type="journal article" date="2021" name="Genome Biol. Evol.">
        <title>A High-Quality Reference Genome for a Parasitic Bivalve with Doubly Uniparental Inheritance (Bivalvia: Unionida).</title>
        <authorList>
            <person name="Smith C.H."/>
        </authorList>
    </citation>
    <scope>NUCLEOTIDE SEQUENCE</scope>
    <source>
        <strain evidence="8">CHS0354</strain>
    </source>
</reference>
<feature type="transmembrane region" description="Helical" evidence="6">
    <location>
        <begin position="28"/>
        <end position="48"/>
    </location>
</feature>
<gene>
    <name evidence="8" type="ORF">CHS0354_027413</name>
</gene>
<feature type="transmembrane region" description="Helical" evidence="6">
    <location>
        <begin position="260"/>
        <end position="277"/>
    </location>
</feature>
<keyword evidence="3 6" id="KW-1133">Transmembrane helix</keyword>
<comment type="subcellular location">
    <subcellularLocation>
        <location evidence="1">Membrane</location>
        <topology evidence="1">Multi-pass membrane protein</topology>
    </subcellularLocation>
</comment>
<dbReference type="InterPro" id="IPR000620">
    <property type="entry name" value="EamA_dom"/>
</dbReference>
<keyword evidence="9" id="KW-1185">Reference proteome</keyword>
<keyword evidence="2 6" id="KW-0812">Transmembrane</keyword>
<feature type="compositionally biased region" description="Acidic residues" evidence="5">
    <location>
        <begin position="637"/>
        <end position="655"/>
    </location>
</feature>
<dbReference type="AlphaFoldDB" id="A0AAE0VZ79"/>
<reference evidence="8" key="3">
    <citation type="submission" date="2023-05" db="EMBL/GenBank/DDBJ databases">
        <authorList>
            <person name="Smith C.H."/>
        </authorList>
    </citation>
    <scope>NUCLEOTIDE SEQUENCE</scope>
    <source>
        <strain evidence="8">CHS0354</strain>
        <tissue evidence="8">Mantle</tissue>
    </source>
</reference>
<organism evidence="8 9">
    <name type="scientific">Potamilus streckersoni</name>
    <dbReference type="NCBI Taxonomy" id="2493646"/>
    <lineage>
        <taxon>Eukaryota</taxon>
        <taxon>Metazoa</taxon>
        <taxon>Spiralia</taxon>
        <taxon>Lophotrochozoa</taxon>
        <taxon>Mollusca</taxon>
        <taxon>Bivalvia</taxon>
        <taxon>Autobranchia</taxon>
        <taxon>Heteroconchia</taxon>
        <taxon>Palaeoheterodonta</taxon>
        <taxon>Unionida</taxon>
        <taxon>Unionoidea</taxon>
        <taxon>Unionidae</taxon>
        <taxon>Ambleminae</taxon>
        <taxon>Lampsilini</taxon>
        <taxon>Potamilus</taxon>
    </lineage>
</organism>
<sequence>MLIGLIGVIIFGLTLPFTRSVVAYMNPLSIAFCRAAVAGITAFLILQVTRSPWPNRRQALQLFIVGCGVIIGFPVLSAMALQTVPSSHGGVILGTLPLCTSVLGTIVNKERPSVGYWITAVIGALLVMVYSFREGVGQFGWGDVLLVGSAISASLGYVVGVSLSKDFKGWQVICWALVLMFPVIIIPAWIYWPADFFSFPAVIRAEFLYLALMSQLGGFFFWYKGLAVGGVARVSQVQLLQTAVTLIASVFILGEVLTPDTLLFAALVILVITVNPMQQKKKDFISFFNESQTIPENKSGAKLTETFNYWIFRYEDIVYKVLKKEIKPVSAAIEAHYMEKLQKNAHTLSPNLGFEVWSLELNNGKYELLPLEESEGNTVHFVFKMVYLAPAKMLSTLIEKNKLEFKHLKIVCESLHDFHKRADVMSDRYTGTHDHMQKIFDDLVFQSKKHLHKTFSEAVINMTTAPAQRFLAEHKRLLFSRMKNGRIREIHRCFIPSKICIGKDEALFIPMHFDSISQNYNDVASDVADLVFSLLQSDYKDLSQKFLDHYYRISKDEEMRDLMLFYLVLKGYQRGLYESLKLSMVQDPEEQELILSRAVASYDKAATLATELSSSVTQKIRSRAESAPVISNSNDIDYSDDADDSDAEAEENDEE</sequence>
<feature type="transmembrane region" description="Helical" evidence="6">
    <location>
        <begin position="139"/>
        <end position="160"/>
    </location>
</feature>
<feature type="transmembrane region" description="Helical" evidence="6">
    <location>
        <begin position="114"/>
        <end position="133"/>
    </location>
</feature>
<feature type="domain" description="EamA" evidence="7">
    <location>
        <begin position="141"/>
        <end position="273"/>
    </location>
</feature>
<feature type="domain" description="EamA" evidence="7">
    <location>
        <begin position="2"/>
        <end position="129"/>
    </location>
</feature>
<dbReference type="Pfam" id="PF00892">
    <property type="entry name" value="EamA"/>
    <property type="match status" value="2"/>
</dbReference>
<dbReference type="InterPro" id="IPR037185">
    <property type="entry name" value="EmrE-like"/>
</dbReference>
<dbReference type="InterPro" id="IPR050638">
    <property type="entry name" value="AA-Vitamin_Transporters"/>
</dbReference>
<evidence type="ECO:0000256" key="4">
    <source>
        <dbReference type="ARBA" id="ARBA00023136"/>
    </source>
</evidence>
<feature type="transmembrane region" description="Helical" evidence="6">
    <location>
        <begin position="87"/>
        <end position="107"/>
    </location>
</feature>
<evidence type="ECO:0000256" key="5">
    <source>
        <dbReference type="SAM" id="MobiDB-lite"/>
    </source>
</evidence>
<evidence type="ECO:0000259" key="7">
    <source>
        <dbReference type="Pfam" id="PF00892"/>
    </source>
</evidence>
<evidence type="ECO:0000313" key="8">
    <source>
        <dbReference type="EMBL" id="KAK3596143.1"/>
    </source>
</evidence>
<dbReference type="EMBL" id="JAEAOA010001653">
    <property type="protein sequence ID" value="KAK3596143.1"/>
    <property type="molecule type" value="Genomic_DNA"/>
</dbReference>
<name>A0AAE0VZ79_9BIVA</name>
<keyword evidence="4 6" id="KW-0472">Membrane</keyword>
<comment type="caution">
    <text evidence="8">The sequence shown here is derived from an EMBL/GenBank/DDBJ whole genome shotgun (WGS) entry which is preliminary data.</text>
</comment>
<dbReference type="SUPFAM" id="SSF103481">
    <property type="entry name" value="Multidrug resistance efflux transporter EmrE"/>
    <property type="match status" value="2"/>
</dbReference>
<evidence type="ECO:0000256" key="6">
    <source>
        <dbReference type="SAM" id="Phobius"/>
    </source>
</evidence>
<dbReference type="Proteomes" id="UP001195483">
    <property type="component" value="Unassembled WGS sequence"/>
</dbReference>
<dbReference type="PANTHER" id="PTHR32322:SF2">
    <property type="entry name" value="EAMA DOMAIN-CONTAINING PROTEIN"/>
    <property type="match status" value="1"/>
</dbReference>
<protein>
    <recommendedName>
        <fullName evidence="7">EamA domain-containing protein</fullName>
    </recommendedName>
</protein>
<dbReference type="PANTHER" id="PTHR32322">
    <property type="entry name" value="INNER MEMBRANE TRANSPORTER"/>
    <property type="match status" value="1"/>
</dbReference>
<feature type="region of interest" description="Disordered" evidence="5">
    <location>
        <begin position="615"/>
        <end position="655"/>
    </location>
</feature>
<feature type="transmembrane region" description="Helical" evidence="6">
    <location>
        <begin position="60"/>
        <end position="81"/>
    </location>
</feature>
<evidence type="ECO:0000256" key="2">
    <source>
        <dbReference type="ARBA" id="ARBA00022692"/>
    </source>
</evidence>